<evidence type="ECO:0000313" key="13">
    <source>
        <dbReference type="Proteomes" id="UP000005242"/>
    </source>
</evidence>
<dbReference type="GeneID" id="18470608"/>
<dbReference type="GO" id="GO:0031965">
    <property type="term" value="C:nuclear membrane"/>
    <property type="evidence" value="ECO:0007669"/>
    <property type="project" value="UniProtKB-SubCell"/>
</dbReference>
<dbReference type="InterPro" id="IPR013969">
    <property type="entry name" value="Oligosacch_biosynth_Alg14"/>
</dbReference>
<comment type="caution">
    <text evidence="11">Lacks conserved residue(s) required for the propagation of feature annotation.</text>
</comment>
<accession>I4YJD8</accession>
<keyword evidence="8 11" id="KW-1133">Transmembrane helix</keyword>
<evidence type="ECO:0000256" key="6">
    <source>
        <dbReference type="ARBA" id="ARBA00022692"/>
    </source>
</evidence>
<dbReference type="STRING" id="671144.I4YJD8"/>
<dbReference type="RefSeq" id="XP_006955648.1">
    <property type="nucleotide sequence ID" value="XM_006955586.1"/>
</dbReference>
<dbReference type="KEGG" id="wse:WALSEDRAFT_13047"/>
<organism evidence="12 13">
    <name type="scientific">Wallemia mellicola (strain ATCC MYA-4683 / CBS 633.66)</name>
    <name type="common">Wallemia sebi (CBS 633.66)</name>
    <dbReference type="NCBI Taxonomy" id="671144"/>
    <lineage>
        <taxon>Eukaryota</taxon>
        <taxon>Fungi</taxon>
        <taxon>Dikarya</taxon>
        <taxon>Basidiomycota</taxon>
        <taxon>Wallemiomycotina</taxon>
        <taxon>Wallemiomycetes</taxon>
        <taxon>Wallemiales</taxon>
        <taxon>Wallemiaceae</taxon>
        <taxon>Wallemia</taxon>
    </lineage>
</organism>
<name>I4YJD8_WALMC</name>
<dbReference type="AlphaFoldDB" id="I4YJD8"/>
<feature type="transmembrane region" description="Helical" evidence="11">
    <location>
        <begin position="6"/>
        <end position="27"/>
    </location>
</feature>
<dbReference type="Proteomes" id="UP000005242">
    <property type="component" value="Unassembled WGS sequence"/>
</dbReference>
<dbReference type="OMA" id="CRIVFIE"/>
<feature type="non-terminal residue" evidence="12">
    <location>
        <position position="1"/>
    </location>
</feature>
<evidence type="ECO:0000256" key="10">
    <source>
        <dbReference type="ARBA" id="ARBA00032062"/>
    </source>
</evidence>
<comment type="function">
    <text evidence="11">Involved in protein N-glycosylation. Essential for the second step of the dolichol-linked oligosaccharide pathway. Anchors the catalytic subunit ALG13 to the ER.</text>
</comment>
<reference evidence="12 13" key="1">
    <citation type="journal article" date="2012" name="Fungal Genet. Biol.">
        <title>The genome of the xerotolerant mold Wallemia sebi reveals adaptations to osmotic stress and suggests cryptic sexual reproduction.</title>
        <authorList>
            <person name="Padamsee M."/>
            <person name="Kumar T.K.A."/>
            <person name="Riley R."/>
            <person name="Binder M."/>
            <person name="Boyd A."/>
            <person name="Calvo A.M."/>
            <person name="Furukawa K."/>
            <person name="Hesse C."/>
            <person name="Hohmann S."/>
            <person name="James T.Y."/>
            <person name="LaButti K."/>
            <person name="Lapidus A."/>
            <person name="Lindquist E."/>
            <person name="Lucas S."/>
            <person name="Miller K."/>
            <person name="Shantappa S."/>
            <person name="Grigoriev I.V."/>
            <person name="Hibbett D.S."/>
            <person name="McLaughlin D.J."/>
            <person name="Spatafora J.W."/>
            <person name="Aime M.C."/>
        </authorList>
    </citation>
    <scope>NUCLEOTIDE SEQUENCE [LARGE SCALE GENOMIC DNA]</scope>
    <source>
        <strain evidence="13">ATCC MYA-4683 / CBS 633.66</strain>
    </source>
</reference>
<evidence type="ECO:0000256" key="2">
    <source>
        <dbReference type="ARBA" id="ARBA00004590"/>
    </source>
</evidence>
<protein>
    <recommendedName>
        <fullName evidence="5 11">UDP-N-acetylglucosamine transferase subunit ALG14</fullName>
    </recommendedName>
    <alternativeName>
        <fullName evidence="10 11">Asparagine-linked glycosylation protein 14</fullName>
    </alternativeName>
</protein>
<evidence type="ECO:0000256" key="11">
    <source>
        <dbReference type="RuleBase" id="RU362127"/>
    </source>
</evidence>
<dbReference type="Pfam" id="PF08660">
    <property type="entry name" value="Alg14"/>
    <property type="match status" value="1"/>
</dbReference>
<gene>
    <name evidence="11" type="primary">ALG14</name>
    <name evidence="12" type="ORF">WALSEDRAFT_13047</name>
</gene>
<dbReference type="PANTHER" id="PTHR12154:SF4">
    <property type="entry name" value="UDP-N-ACETYLGLUCOSAMINE TRANSFERASE SUBUNIT ALG14 HOMOLOG"/>
    <property type="match status" value="1"/>
</dbReference>
<comment type="subcellular location">
    <subcellularLocation>
        <location evidence="1 11">Endoplasmic reticulum membrane</location>
        <topology evidence="1 11">Single-pass membrane protein</topology>
    </subcellularLocation>
    <subcellularLocation>
        <location evidence="2">Nucleus membrane</location>
        <topology evidence="2">Single-pass membrane protein</topology>
    </subcellularLocation>
</comment>
<dbReference type="GO" id="GO:0004577">
    <property type="term" value="F:N-acetylglucosaminyldiphosphodolichol N-acetylglucosaminyltransferase activity"/>
    <property type="evidence" value="ECO:0007669"/>
    <property type="project" value="TreeGrafter"/>
</dbReference>
<proteinExistence type="inferred from homology"/>
<evidence type="ECO:0000256" key="4">
    <source>
        <dbReference type="ARBA" id="ARBA00011335"/>
    </source>
</evidence>
<sequence length="231" mass="25573">LSTMVNYVSIFAALTTFLIFKCTLTVYKHFYSNKPPIGKEKVAISLFLGSGGHTSELLQIIDALDFIKFSPRLYLISSGDSLSTTKVRTLENKRSADAMLEWSSAGYYDISYLHRTRTPGQSITSVPLNFFITFFQAIVLAILPPSDISSPSNPSGRNNSVGDLPQPQLGDLLIMNGPATSIPLVCAVWVAKFIGLPHPRMVYIESWTRVDSLSKTGKIVKPFVDTFITQW</sequence>
<comment type="similarity">
    <text evidence="3 11">Belongs to the ALG14 family.</text>
</comment>
<evidence type="ECO:0000256" key="9">
    <source>
        <dbReference type="ARBA" id="ARBA00023136"/>
    </source>
</evidence>
<dbReference type="HOGENOM" id="CLU_064541_0_1_1"/>
<evidence type="ECO:0000256" key="3">
    <source>
        <dbReference type="ARBA" id="ARBA00009731"/>
    </source>
</evidence>
<dbReference type="FunCoup" id="I4YJD8">
    <property type="interactions" value="113"/>
</dbReference>
<dbReference type="GO" id="GO:0043541">
    <property type="term" value="C:UDP-N-acetylglucosamine transferase complex"/>
    <property type="evidence" value="ECO:0007669"/>
    <property type="project" value="TreeGrafter"/>
</dbReference>
<evidence type="ECO:0000313" key="12">
    <source>
        <dbReference type="EMBL" id="EIM24080.1"/>
    </source>
</evidence>
<dbReference type="GO" id="GO:0006488">
    <property type="term" value="P:dolichol-linked oligosaccharide biosynthetic process"/>
    <property type="evidence" value="ECO:0007669"/>
    <property type="project" value="InterPro"/>
</dbReference>
<feature type="non-terminal residue" evidence="12">
    <location>
        <position position="231"/>
    </location>
</feature>
<feature type="transmembrane region" description="Helical" evidence="11">
    <location>
        <begin position="172"/>
        <end position="191"/>
    </location>
</feature>
<dbReference type="PANTHER" id="PTHR12154">
    <property type="entry name" value="GLYCOSYL TRANSFERASE-RELATED"/>
    <property type="match status" value="1"/>
</dbReference>
<evidence type="ECO:0000256" key="5">
    <source>
        <dbReference type="ARBA" id="ARBA00017467"/>
    </source>
</evidence>
<keyword evidence="7 11" id="KW-0256">Endoplasmic reticulum</keyword>
<keyword evidence="9 11" id="KW-0472">Membrane</keyword>
<dbReference type="EMBL" id="JH668223">
    <property type="protein sequence ID" value="EIM24080.1"/>
    <property type="molecule type" value="Genomic_DNA"/>
</dbReference>
<evidence type="ECO:0000256" key="1">
    <source>
        <dbReference type="ARBA" id="ARBA00004389"/>
    </source>
</evidence>
<keyword evidence="13" id="KW-1185">Reference proteome</keyword>
<evidence type="ECO:0000256" key="7">
    <source>
        <dbReference type="ARBA" id="ARBA00022824"/>
    </source>
</evidence>
<dbReference type="eggNOG" id="KOG3339">
    <property type="taxonomic scope" value="Eukaryota"/>
</dbReference>
<feature type="transmembrane region" description="Helical" evidence="11">
    <location>
        <begin position="123"/>
        <end position="143"/>
    </location>
</feature>
<dbReference type="InParanoid" id="I4YJD8"/>
<dbReference type="OrthoDB" id="17098at2759"/>
<evidence type="ECO:0000256" key="8">
    <source>
        <dbReference type="ARBA" id="ARBA00022989"/>
    </source>
</evidence>
<comment type="subunit">
    <text evidence="4 11">Heterodimer with ALG13 to form a functional enzyme.</text>
</comment>
<keyword evidence="6 11" id="KW-0812">Transmembrane</keyword>